<reference evidence="3 4" key="1">
    <citation type="submission" date="2019-04" db="EMBL/GenBank/DDBJ databases">
        <authorList>
            <person name="Alioto T."/>
            <person name="Alioto T."/>
        </authorList>
    </citation>
    <scope>NUCLEOTIDE SEQUENCE [LARGE SCALE GENOMIC DNA]</scope>
</reference>
<dbReference type="Proteomes" id="UP000335636">
    <property type="component" value="Unassembled WGS sequence"/>
</dbReference>
<dbReference type="Proteomes" id="UP000662637">
    <property type="component" value="Unassembled WGS sequence"/>
</dbReference>
<gene>
    <name evidence="2" type="ORF">GHT09_000221</name>
    <name evidence="3" type="ORF">MONAX_5E046262</name>
</gene>
<keyword evidence="4" id="KW-1185">Reference proteome</keyword>
<reference evidence="2" key="2">
    <citation type="submission" date="2020-08" db="EMBL/GenBank/DDBJ databases">
        <authorList>
            <person name="Shumante A."/>
            <person name="Zimin A.V."/>
            <person name="Puiu D."/>
            <person name="Salzberg S.L."/>
        </authorList>
    </citation>
    <scope>NUCLEOTIDE SEQUENCE</scope>
    <source>
        <strain evidence="2">WC2-LM</strain>
        <tissue evidence="2">Liver</tissue>
    </source>
</reference>
<sequence length="102" mass="11307">MADQVRNQAQKEKQIAETDTNITKRAFCPQTYRDGNETITTESDSLAQKVSNDLQGHLDLWFVGEPQLPNMDAHVQDGAERGLYPDSQFQASAVSRGPPSSQ</sequence>
<feature type="region of interest" description="Disordered" evidence="1">
    <location>
        <begin position="1"/>
        <end position="20"/>
    </location>
</feature>
<dbReference type="EMBL" id="WJEC01000006">
    <property type="protein sequence ID" value="KAF7487407.1"/>
    <property type="molecule type" value="Genomic_DNA"/>
</dbReference>
<organism evidence="3 4">
    <name type="scientific">Marmota monax</name>
    <name type="common">Woodchuck</name>
    <dbReference type="NCBI Taxonomy" id="9995"/>
    <lineage>
        <taxon>Eukaryota</taxon>
        <taxon>Metazoa</taxon>
        <taxon>Chordata</taxon>
        <taxon>Craniata</taxon>
        <taxon>Vertebrata</taxon>
        <taxon>Euteleostomi</taxon>
        <taxon>Mammalia</taxon>
        <taxon>Eutheria</taxon>
        <taxon>Euarchontoglires</taxon>
        <taxon>Glires</taxon>
        <taxon>Rodentia</taxon>
        <taxon>Sciuromorpha</taxon>
        <taxon>Sciuridae</taxon>
        <taxon>Xerinae</taxon>
        <taxon>Marmotini</taxon>
        <taxon>Marmota</taxon>
    </lineage>
</organism>
<dbReference type="AlphaFoldDB" id="A0A5E4AHH9"/>
<evidence type="ECO:0000313" key="4">
    <source>
        <dbReference type="Proteomes" id="UP000335636"/>
    </source>
</evidence>
<evidence type="ECO:0000313" key="3">
    <source>
        <dbReference type="EMBL" id="VTJ55912.1"/>
    </source>
</evidence>
<feature type="compositionally biased region" description="Polar residues" evidence="1">
    <location>
        <begin position="87"/>
        <end position="102"/>
    </location>
</feature>
<dbReference type="EMBL" id="CABDUW010000057">
    <property type="protein sequence ID" value="VTJ55912.1"/>
    <property type="molecule type" value="Genomic_DNA"/>
</dbReference>
<accession>A0A5E4AHH9</accession>
<feature type="region of interest" description="Disordered" evidence="1">
    <location>
        <begin position="78"/>
        <end position="102"/>
    </location>
</feature>
<protein>
    <submittedName>
        <fullName evidence="3">Uncharacterized protein</fullName>
    </submittedName>
</protein>
<evidence type="ECO:0000256" key="1">
    <source>
        <dbReference type="SAM" id="MobiDB-lite"/>
    </source>
</evidence>
<evidence type="ECO:0000313" key="2">
    <source>
        <dbReference type="EMBL" id="KAF7487407.1"/>
    </source>
</evidence>
<proteinExistence type="predicted"/>
<name>A0A5E4AHH9_MARMO</name>